<dbReference type="PROSITE" id="PS50011">
    <property type="entry name" value="PROTEIN_KINASE_DOM"/>
    <property type="match status" value="1"/>
</dbReference>
<dbReference type="PANTHER" id="PTHR44305:SF24">
    <property type="entry name" value="TYROSINE-PROTEIN KINASE C03B1.5-RELATED"/>
    <property type="match status" value="1"/>
</dbReference>
<dbReference type="Proteomes" id="UP000799324">
    <property type="component" value="Unassembled WGS sequence"/>
</dbReference>
<keyword evidence="4" id="KW-1185">Reference proteome</keyword>
<organism evidence="3 4">
    <name type="scientific">Lophiostoma macrostomum CBS 122681</name>
    <dbReference type="NCBI Taxonomy" id="1314788"/>
    <lineage>
        <taxon>Eukaryota</taxon>
        <taxon>Fungi</taxon>
        <taxon>Dikarya</taxon>
        <taxon>Ascomycota</taxon>
        <taxon>Pezizomycotina</taxon>
        <taxon>Dothideomycetes</taxon>
        <taxon>Pleosporomycetidae</taxon>
        <taxon>Pleosporales</taxon>
        <taxon>Lophiostomataceae</taxon>
        <taxon>Lophiostoma</taxon>
    </lineage>
</organism>
<feature type="domain" description="Protein kinase" evidence="2">
    <location>
        <begin position="115"/>
        <end position="460"/>
    </location>
</feature>
<keyword evidence="3" id="KW-0808">Transferase</keyword>
<protein>
    <submittedName>
        <fullName evidence="3">Kinase-like protein</fullName>
    </submittedName>
</protein>
<dbReference type="OrthoDB" id="3673723at2759"/>
<dbReference type="InterPro" id="IPR000719">
    <property type="entry name" value="Prot_kinase_dom"/>
</dbReference>
<gene>
    <name evidence="3" type="ORF">K491DRAFT_718625</name>
</gene>
<proteinExistence type="predicted"/>
<dbReference type="SUPFAM" id="SSF56112">
    <property type="entry name" value="Protein kinase-like (PK-like)"/>
    <property type="match status" value="1"/>
</dbReference>
<evidence type="ECO:0000313" key="3">
    <source>
        <dbReference type="EMBL" id="KAF2652768.1"/>
    </source>
</evidence>
<dbReference type="Gene3D" id="1.10.510.10">
    <property type="entry name" value="Transferase(Phosphotransferase) domain 1"/>
    <property type="match status" value="1"/>
</dbReference>
<evidence type="ECO:0000313" key="4">
    <source>
        <dbReference type="Proteomes" id="UP000799324"/>
    </source>
</evidence>
<feature type="region of interest" description="Disordered" evidence="1">
    <location>
        <begin position="450"/>
        <end position="469"/>
    </location>
</feature>
<evidence type="ECO:0000256" key="1">
    <source>
        <dbReference type="SAM" id="MobiDB-lite"/>
    </source>
</evidence>
<reference evidence="3" key="1">
    <citation type="journal article" date="2020" name="Stud. Mycol.">
        <title>101 Dothideomycetes genomes: a test case for predicting lifestyles and emergence of pathogens.</title>
        <authorList>
            <person name="Haridas S."/>
            <person name="Albert R."/>
            <person name="Binder M."/>
            <person name="Bloem J."/>
            <person name="Labutti K."/>
            <person name="Salamov A."/>
            <person name="Andreopoulos B."/>
            <person name="Baker S."/>
            <person name="Barry K."/>
            <person name="Bills G."/>
            <person name="Bluhm B."/>
            <person name="Cannon C."/>
            <person name="Castanera R."/>
            <person name="Culley D."/>
            <person name="Daum C."/>
            <person name="Ezra D."/>
            <person name="Gonzalez J."/>
            <person name="Henrissat B."/>
            <person name="Kuo A."/>
            <person name="Liang C."/>
            <person name="Lipzen A."/>
            <person name="Lutzoni F."/>
            <person name="Magnuson J."/>
            <person name="Mondo S."/>
            <person name="Nolan M."/>
            <person name="Ohm R."/>
            <person name="Pangilinan J."/>
            <person name="Park H.-J."/>
            <person name="Ramirez L."/>
            <person name="Alfaro M."/>
            <person name="Sun H."/>
            <person name="Tritt A."/>
            <person name="Yoshinaga Y."/>
            <person name="Zwiers L.-H."/>
            <person name="Turgeon B."/>
            <person name="Goodwin S."/>
            <person name="Spatafora J."/>
            <person name="Crous P."/>
            <person name="Grigoriev I."/>
        </authorList>
    </citation>
    <scope>NUCLEOTIDE SEQUENCE</scope>
    <source>
        <strain evidence="3">CBS 122681</strain>
    </source>
</reference>
<name>A0A6A6T1N5_9PLEO</name>
<accession>A0A6A6T1N5</accession>
<feature type="compositionally biased region" description="Polar residues" evidence="1">
    <location>
        <begin position="450"/>
        <end position="460"/>
    </location>
</feature>
<dbReference type="PANTHER" id="PTHR44305">
    <property type="entry name" value="SI:DKEY-192D15.2-RELATED"/>
    <property type="match status" value="1"/>
</dbReference>
<dbReference type="SMART" id="SM00220">
    <property type="entry name" value="S_TKc"/>
    <property type="match status" value="1"/>
</dbReference>
<dbReference type="AlphaFoldDB" id="A0A6A6T1N5"/>
<dbReference type="InterPro" id="IPR053083">
    <property type="entry name" value="TF_kinase-domain_protein"/>
</dbReference>
<evidence type="ECO:0000259" key="2">
    <source>
        <dbReference type="PROSITE" id="PS50011"/>
    </source>
</evidence>
<dbReference type="GO" id="GO:0005524">
    <property type="term" value="F:ATP binding"/>
    <property type="evidence" value="ECO:0007669"/>
    <property type="project" value="InterPro"/>
</dbReference>
<dbReference type="InterPro" id="IPR011009">
    <property type="entry name" value="Kinase-like_dom_sf"/>
</dbReference>
<dbReference type="GO" id="GO:0004672">
    <property type="term" value="F:protein kinase activity"/>
    <property type="evidence" value="ECO:0007669"/>
    <property type="project" value="InterPro"/>
</dbReference>
<sequence>MDAPLLPTASGSSSKKNTTASKFRKLRFLGELVKQGWSRLWHGQASQYTYPFSFWPHPSSWDIEPDTHEWDELLVLNRKRRDNAANEEAQREWRERQSTWPRVKPLQQGVDESQWQGVKILGHGSYGSGTLYVKIDDNGYVEDRMVVKEIWNDPCQWRSHLPREIAIHRLIDESRGNGDPAFSHLPKHRGHRLMMRKRKFRLFTEVCSGGSLYDATKALFEQWERWYKHLEDATDSANATDEERAKDEEPEHIPEAYIWYVFGSLVDACLVLQRGGKERRQKGWKPITHCDIYSANVFLCKDGAAGKEKWPRPVLADFGRAFYELPESENPRFAANPWEFVFSVPALAYAPEQQPLDGSKAVDRDPPVRLDEKTDVFGIGRVMWSLITHLHFNDGVARDSRIHSLDFLYMDRTRDIEEVLTGTFFTAAKHYSQDLKDLVRQCLKREQNSRPSLGQLSQSIRENDGKVSAQDGWDSKLKILSDLDQWEEGKVFRAENGSAHAGQAEESAAG</sequence>
<dbReference type="EMBL" id="MU004394">
    <property type="protein sequence ID" value="KAF2652768.1"/>
    <property type="molecule type" value="Genomic_DNA"/>
</dbReference>
<keyword evidence="3" id="KW-0418">Kinase</keyword>